<keyword evidence="3" id="KW-0326">Glycosidase</keyword>
<feature type="region of interest" description="Disordered" evidence="4">
    <location>
        <begin position="240"/>
        <end position="260"/>
    </location>
</feature>
<dbReference type="GO" id="GO:0016052">
    <property type="term" value="P:carbohydrate catabolic process"/>
    <property type="evidence" value="ECO:0007669"/>
    <property type="project" value="TreeGrafter"/>
</dbReference>
<dbReference type="PROSITE" id="PS51904">
    <property type="entry name" value="GLYCOSYL_HYDROL_F25_2"/>
    <property type="match status" value="1"/>
</dbReference>
<comment type="similarity">
    <text evidence="1">Belongs to the glycosyl hydrolase 25 family.</text>
</comment>
<dbReference type="InterPro" id="IPR018077">
    <property type="entry name" value="Glyco_hydro_fam25_subgr"/>
</dbReference>
<dbReference type="Pfam" id="PF01183">
    <property type="entry name" value="Glyco_hydro_25"/>
    <property type="match status" value="1"/>
</dbReference>
<dbReference type="STRING" id="33960.TY91_02070"/>
<evidence type="ECO:0000256" key="2">
    <source>
        <dbReference type="ARBA" id="ARBA00022801"/>
    </source>
</evidence>
<dbReference type="EMBL" id="AYYR01000009">
    <property type="protein sequence ID" value="KRM77648.1"/>
    <property type="molecule type" value="Genomic_DNA"/>
</dbReference>
<keyword evidence="2 6" id="KW-0378">Hydrolase</keyword>
<organism evidence="6 7">
    <name type="scientific">Secundilactobacillus collinoides DSM 20515 = JCM 1123</name>
    <dbReference type="NCBI Taxonomy" id="1423733"/>
    <lineage>
        <taxon>Bacteria</taxon>
        <taxon>Bacillati</taxon>
        <taxon>Bacillota</taxon>
        <taxon>Bacilli</taxon>
        <taxon>Lactobacillales</taxon>
        <taxon>Lactobacillaceae</taxon>
        <taxon>Secundilactobacillus</taxon>
    </lineage>
</organism>
<evidence type="ECO:0000256" key="4">
    <source>
        <dbReference type="SAM" id="MobiDB-lite"/>
    </source>
</evidence>
<dbReference type="Proteomes" id="UP000051845">
    <property type="component" value="Unassembled WGS sequence"/>
</dbReference>
<dbReference type="SMART" id="SM00641">
    <property type="entry name" value="Glyco_25"/>
    <property type="match status" value="1"/>
</dbReference>
<dbReference type="AlphaFoldDB" id="A0A0R2BFJ8"/>
<evidence type="ECO:0000256" key="1">
    <source>
        <dbReference type="ARBA" id="ARBA00010646"/>
    </source>
</evidence>
<evidence type="ECO:0000313" key="6">
    <source>
        <dbReference type="EMBL" id="KRM77648.1"/>
    </source>
</evidence>
<evidence type="ECO:0000313" key="7">
    <source>
        <dbReference type="Proteomes" id="UP000051845"/>
    </source>
</evidence>
<dbReference type="SUPFAM" id="SSF51445">
    <property type="entry name" value="(Trans)glycosidases"/>
    <property type="match status" value="1"/>
</dbReference>
<proteinExistence type="inferred from homology"/>
<dbReference type="InterPro" id="IPR017853">
    <property type="entry name" value="GH"/>
</dbReference>
<dbReference type="PANTHER" id="PTHR34135:SF2">
    <property type="entry name" value="LYSOZYME"/>
    <property type="match status" value="1"/>
</dbReference>
<name>A0A0R2BFJ8_SECCO</name>
<evidence type="ECO:0000256" key="5">
    <source>
        <dbReference type="SAM" id="SignalP"/>
    </source>
</evidence>
<dbReference type="PATRIC" id="fig|1423733.4.peg.3139"/>
<protein>
    <submittedName>
        <fullName evidence="6">Glycosyl hydrolase family 25</fullName>
    </submittedName>
</protein>
<feature type="compositionally biased region" description="Low complexity" evidence="4">
    <location>
        <begin position="240"/>
        <end position="254"/>
    </location>
</feature>
<dbReference type="InterPro" id="IPR002053">
    <property type="entry name" value="Glyco_hydro_25"/>
</dbReference>
<feature type="signal peptide" evidence="5">
    <location>
        <begin position="1"/>
        <end position="30"/>
    </location>
</feature>
<keyword evidence="5" id="KW-0732">Signal</keyword>
<feature type="chain" id="PRO_5006415354" evidence="5">
    <location>
        <begin position="31"/>
        <end position="361"/>
    </location>
</feature>
<accession>A0A0R2BFJ8</accession>
<dbReference type="GO" id="GO:0009253">
    <property type="term" value="P:peptidoglycan catabolic process"/>
    <property type="evidence" value="ECO:0007669"/>
    <property type="project" value="InterPro"/>
</dbReference>
<dbReference type="PANTHER" id="PTHR34135">
    <property type="entry name" value="LYSOZYME"/>
    <property type="match status" value="1"/>
</dbReference>
<dbReference type="RefSeq" id="WP_054760844.1">
    <property type="nucleotide sequence ID" value="NZ_AYYR01000009.1"/>
</dbReference>
<gene>
    <name evidence="6" type="ORF">FC82_GL003015</name>
</gene>
<dbReference type="GO" id="GO:0003796">
    <property type="term" value="F:lysozyme activity"/>
    <property type="evidence" value="ECO:0007669"/>
    <property type="project" value="InterPro"/>
</dbReference>
<comment type="caution">
    <text evidence="6">The sequence shown here is derived from an EMBL/GenBank/DDBJ whole genome shotgun (WGS) entry which is preliminary data.</text>
</comment>
<reference evidence="6 7" key="1">
    <citation type="journal article" date="2015" name="Genome Announc.">
        <title>Expanding the biotechnology potential of lactobacilli through comparative genomics of 213 strains and associated genera.</title>
        <authorList>
            <person name="Sun Z."/>
            <person name="Harris H.M."/>
            <person name="McCann A."/>
            <person name="Guo C."/>
            <person name="Argimon S."/>
            <person name="Zhang W."/>
            <person name="Yang X."/>
            <person name="Jeffery I.B."/>
            <person name="Cooney J.C."/>
            <person name="Kagawa T.F."/>
            <person name="Liu W."/>
            <person name="Song Y."/>
            <person name="Salvetti E."/>
            <person name="Wrobel A."/>
            <person name="Rasinkangas P."/>
            <person name="Parkhill J."/>
            <person name="Rea M.C."/>
            <person name="O'Sullivan O."/>
            <person name="Ritari J."/>
            <person name="Douillard F.P."/>
            <person name="Paul Ross R."/>
            <person name="Yang R."/>
            <person name="Briner A.E."/>
            <person name="Felis G.E."/>
            <person name="de Vos W.M."/>
            <person name="Barrangou R."/>
            <person name="Klaenhammer T.R."/>
            <person name="Caufield P.W."/>
            <person name="Cui Y."/>
            <person name="Zhang H."/>
            <person name="O'Toole P.W."/>
        </authorList>
    </citation>
    <scope>NUCLEOTIDE SEQUENCE [LARGE SCALE GENOMIC DNA]</scope>
    <source>
        <strain evidence="6 7">DSM 20515</strain>
    </source>
</reference>
<evidence type="ECO:0000256" key="3">
    <source>
        <dbReference type="ARBA" id="ARBA00023295"/>
    </source>
</evidence>
<dbReference type="GO" id="GO:0016998">
    <property type="term" value="P:cell wall macromolecule catabolic process"/>
    <property type="evidence" value="ECO:0007669"/>
    <property type="project" value="InterPro"/>
</dbReference>
<dbReference type="Gene3D" id="3.20.20.80">
    <property type="entry name" value="Glycosidases"/>
    <property type="match status" value="1"/>
</dbReference>
<sequence>MRKLKHSKLLLLGAVIAGTLGTTSVVTAHASLTPSTSQPNTDMVDLSSWQSNLTSSDYQTLAQAGVKAVAIKATEGTSYTSPVLSSQTSDAQGAGLSVNYYHFAHFTTVAEAQAEAQNFINAVQAVTSSKDMVMVVDFEDSAFSKLSKSTNDANLAAFDAVLNQAGYNKTDLYTMASWVGKVIDTNDSNKGWLAQWPANPSGSAYPSANAWQWASDYRFSGESQDLDVSQLNNSYYLGGSSSTTSSTTDSSSTTKANQPTTTLVKVPAPSASSYSATRSKSVRLVWRASMKRHAYHTTAGARYSKHLGIRYGYNKSLPNVTWYTNQHEKLYRKSKGDTIIYYHVNSADGKHGGWIWRGYLK</sequence>